<evidence type="ECO:0000313" key="1">
    <source>
        <dbReference type="EMBL" id="ATQ67866.1"/>
    </source>
</evidence>
<dbReference type="STRING" id="595536.GCA_000178815_03523"/>
<proteinExistence type="predicted"/>
<organism evidence="1 2">
    <name type="scientific">Methylosinus trichosporium (strain ATCC 35070 / NCIMB 11131 / UNIQEM 75 / OB3b)</name>
    <dbReference type="NCBI Taxonomy" id="595536"/>
    <lineage>
        <taxon>Bacteria</taxon>
        <taxon>Pseudomonadati</taxon>
        <taxon>Pseudomonadota</taxon>
        <taxon>Alphaproteobacteria</taxon>
        <taxon>Hyphomicrobiales</taxon>
        <taxon>Methylocystaceae</taxon>
        <taxon>Methylosinus</taxon>
    </lineage>
</organism>
<dbReference type="EMBL" id="CP023737">
    <property type="protein sequence ID" value="ATQ67866.1"/>
    <property type="molecule type" value="Genomic_DNA"/>
</dbReference>
<dbReference type="InterPro" id="IPR011231">
    <property type="entry name" value="Phage_VT1-Sakai_H0018"/>
</dbReference>
<evidence type="ECO:0000313" key="2">
    <source>
        <dbReference type="Proteomes" id="UP000230709"/>
    </source>
</evidence>
<reference evidence="2" key="1">
    <citation type="submission" date="2017-10" db="EMBL/GenBank/DDBJ databases">
        <title>Completed PacBio SMRT sequence of Methylosinus trichosporium OB3b reveals presence of a third large plasmid.</title>
        <authorList>
            <person name="Charles T.C."/>
            <person name="Lynch M.D.J."/>
            <person name="Heil J.R."/>
            <person name="Cheng J."/>
        </authorList>
    </citation>
    <scope>NUCLEOTIDE SEQUENCE [LARGE SCALE GENOMIC DNA]</scope>
    <source>
        <strain evidence="2">OB3b</strain>
    </source>
</reference>
<name>A0A2D2CYR3_METT3</name>
<dbReference type="KEGG" id="mtw:CQW49_08120"/>
<keyword evidence="2" id="KW-1185">Reference proteome</keyword>
<protein>
    <submittedName>
        <fullName evidence="1">DUF2190 domain-containing protein</fullName>
    </submittedName>
</protein>
<dbReference type="RefSeq" id="WP_003613690.1">
    <property type="nucleotide sequence ID" value="NZ_ADVE02000001.1"/>
</dbReference>
<dbReference type="PIRSF" id="PIRSF030771">
    <property type="entry name" value="UCP030771"/>
    <property type="match status" value="1"/>
</dbReference>
<dbReference type="Pfam" id="PF09956">
    <property type="entry name" value="Phage_cement_2"/>
    <property type="match status" value="1"/>
</dbReference>
<dbReference type="Proteomes" id="UP000230709">
    <property type="component" value="Chromosome"/>
</dbReference>
<dbReference type="AlphaFoldDB" id="A0A2D2CYR3"/>
<gene>
    <name evidence="1" type="ORF">CQW49_08120</name>
</gene>
<sequence length="112" mass="11195">MKNFVQLAEIVTVTAPSGGVASGDPVLIGALFGVASKSAAAGESVEIMTEGGFDLAKHAGDTFSVGDKVYFNASEKKLTSAAPSNPRIGVAMKAAVGSATSVLVRLNGLPIS</sequence>
<accession>A0A2D2CYR3</accession>